<protein>
    <submittedName>
        <fullName evidence="1">Uncharacterized protein</fullName>
    </submittedName>
</protein>
<feature type="non-terminal residue" evidence="1">
    <location>
        <position position="108"/>
    </location>
</feature>
<dbReference type="EMBL" id="JAHGAV010000004">
    <property type="protein sequence ID" value="KAG6940562.1"/>
    <property type="molecule type" value="Genomic_DNA"/>
</dbReference>
<accession>A0A8T1TGH2</accession>
<keyword evidence="2" id="KW-1185">Reference proteome</keyword>
<dbReference type="OrthoDB" id="6077919at2759"/>
<evidence type="ECO:0000313" key="1">
    <source>
        <dbReference type="EMBL" id="KAG6940562.1"/>
    </source>
</evidence>
<dbReference type="PANTHER" id="PTHR46888">
    <property type="entry name" value="ZINC KNUCKLE DOMAINCONTAINING PROTEIN-RELATED"/>
    <property type="match status" value="1"/>
</dbReference>
<reference evidence="1 2" key="1">
    <citation type="journal article" date="2020" name="G3 (Bethesda)">
        <title>Draft Genome of the Common Snapping Turtle, Chelydra serpentina, a Model for Phenotypic Plasticity in Reptiles.</title>
        <authorList>
            <person name="Das D."/>
            <person name="Singh S.K."/>
            <person name="Bierstedt J."/>
            <person name="Erickson A."/>
            <person name="Galli G.L.J."/>
            <person name="Crossley D.A. 2nd"/>
            <person name="Rhen T."/>
        </authorList>
    </citation>
    <scope>NUCLEOTIDE SEQUENCE [LARGE SCALE GENOMIC DNA]</scope>
    <source>
        <strain evidence="1">KW</strain>
    </source>
</reference>
<name>A0A8T1TGH2_CHESE</name>
<sequence>MWRLRVENPQAIVNPIQGTYSWDKLCLAYKEAGHVEEYLTIFERLREVHKVPEDKKVPMVIAKLSGKALDVYNKMSVDRHQALKYDEFKKVILQRFQITPEVHRVKFR</sequence>
<organism evidence="1 2">
    <name type="scientific">Chelydra serpentina</name>
    <name type="common">Snapping turtle</name>
    <name type="synonym">Testudo serpentina</name>
    <dbReference type="NCBI Taxonomy" id="8475"/>
    <lineage>
        <taxon>Eukaryota</taxon>
        <taxon>Metazoa</taxon>
        <taxon>Chordata</taxon>
        <taxon>Craniata</taxon>
        <taxon>Vertebrata</taxon>
        <taxon>Euteleostomi</taxon>
        <taxon>Archelosauria</taxon>
        <taxon>Testudinata</taxon>
        <taxon>Testudines</taxon>
        <taxon>Cryptodira</taxon>
        <taxon>Durocryptodira</taxon>
        <taxon>Americhelydia</taxon>
        <taxon>Chelydroidea</taxon>
        <taxon>Chelydridae</taxon>
        <taxon>Chelydra</taxon>
    </lineage>
</organism>
<comment type="caution">
    <text evidence="1">The sequence shown here is derived from an EMBL/GenBank/DDBJ whole genome shotgun (WGS) entry which is preliminary data.</text>
</comment>
<dbReference type="PANTHER" id="PTHR46888:SF1">
    <property type="entry name" value="RIBONUCLEASE H"/>
    <property type="match status" value="1"/>
</dbReference>
<proteinExistence type="predicted"/>
<gene>
    <name evidence="1" type="ORF">G0U57_015965</name>
</gene>
<evidence type="ECO:0000313" key="2">
    <source>
        <dbReference type="Proteomes" id="UP000765507"/>
    </source>
</evidence>
<dbReference type="Proteomes" id="UP000765507">
    <property type="component" value="Unassembled WGS sequence"/>
</dbReference>
<dbReference type="AlphaFoldDB" id="A0A8T1TGH2"/>